<feature type="domain" description="HTH deoR-type" evidence="3">
    <location>
        <begin position="3"/>
        <end position="54"/>
    </location>
</feature>
<evidence type="ECO:0000313" key="5">
    <source>
        <dbReference type="Proteomes" id="UP001519887"/>
    </source>
</evidence>
<dbReference type="InterPro" id="IPR036390">
    <property type="entry name" value="WH_DNA-bd_sf"/>
</dbReference>
<dbReference type="PRINTS" id="PR00037">
    <property type="entry name" value="HTHLACR"/>
</dbReference>
<dbReference type="SUPFAM" id="SSF46785">
    <property type="entry name" value="Winged helix' DNA-binding domain"/>
    <property type="match status" value="1"/>
</dbReference>
<feature type="non-terminal residue" evidence="4">
    <location>
        <position position="54"/>
    </location>
</feature>
<dbReference type="Pfam" id="PF08220">
    <property type="entry name" value="HTH_DeoR"/>
    <property type="match status" value="1"/>
</dbReference>
<reference evidence="4 5" key="1">
    <citation type="submission" date="2021-07" db="EMBL/GenBank/DDBJ databases">
        <title>Paenibacillus radiodurans sp. nov., isolated from the southeastern edge of Tengger Desert.</title>
        <authorList>
            <person name="Zhang G."/>
        </authorList>
    </citation>
    <scope>NUCLEOTIDE SEQUENCE [LARGE SCALE GENOMIC DNA]</scope>
    <source>
        <strain evidence="4 5">CCM 7311</strain>
    </source>
</reference>
<dbReference type="InterPro" id="IPR001034">
    <property type="entry name" value="DeoR_HTH"/>
</dbReference>
<organism evidence="4 5">
    <name type="scientific">Paenibacillus sepulcri</name>
    <dbReference type="NCBI Taxonomy" id="359917"/>
    <lineage>
        <taxon>Bacteria</taxon>
        <taxon>Bacillati</taxon>
        <taxon>Bacillota</taxon>
        <taxon>Bacilli</taxon>
        <taxon>Bacillales</taxon>
        <taxon>Paenibacillaceae</taxon>
        <taxon>Paenibacillus</taxon>
    </lineage>
</organism>
<comment type="caution">
    <text evidence="4">The sequence shown here is derived from an EMBL/GenBank/DDBJ whole genome shotgun (WGS) entry which is preliminary data.</text>
</comment>
<evidence type="ECO:0000313" key="4">
    <source>
        <dbReference type="EMBL" id="MBW7458500.1"/>
    </source>
</evidence>
<dbReference type="Proteomes" id="UP001519887">
    <property type="component" value="Unassembled WGS sequence"/>
</dbReference>
<gene>
    <name evidence="4" type="ORF">K0U00_31110</name>
</gene>
<evidence type="ECO:0000256" key="2">
    <source>
        <dbReference type="ARBA" id="ARBA00023163"/>
    </source>
</evidence>
<evidence type="ECO:0000256" key="1">
    <source>
        <dbReference type="ARBA" id="ARBA00023015"/>
    </source>
</evidence>
<dbReference type="InterPro" id="IPR036388">
    <property type="entry name" value="WH-like_DNA-bd_sf"/>
</dbReference>
<dbReference type="InterPro" id="IPR050313">
    <property type="entry name" value="Carb_Metab_HTH_regulators"/>
</dbReference>
<dbReference type="PANTHER" id="PTHR30363:SF44">
    <property type="entry name" value="AGA OPERON TRANSCRIPTIONAL REPRESSOR-RELATED"/>
    <property type="match status" value="1"/>
</dbReference>
<name>A0ABS7CC31_9BACL</name>
<dbReference type="PANTHER" id="PTHR30363">
    <property type="entry name" value="HTH-TYPE TRANSCRIPTIONAL REGULATOR SRLR-RELATED"/>
    <property type="match status" value="1"/>
</dbReference>
<keyword evidence="5" id="KW-1185">Reference proteome</keyword>
<accession>A0ABS7CC31</accession>
<keyword evidence="2" id="KW-0804">Transcription</keyword>
<protein>
    <submittedName>
        <fullName evidence="4">DeoR family transcriptional regulator</fullName>
    </submittedName>
</protein>
<dbReference type="Gene3D" id="1.10.10.10">
    <property type="entry name" value="Winged helix-like DNA-binding domain superfamily/Winged helix DNA-binding domain"/>
    <property type="match status" value="1"/>
</dbReference>
<keyword evidence="1" id="KW-0805">Transcription regulation</keyword>
<sequence length="54" mass="5998">MLAATRQRKIIDELQQSGAVKVAELSASLHVTEKTIRDDLEKLEAKGLLKRTHG</sequence>
<dbReference type="PROSITE" id="PS51000">
    <property type="entry name" value="HTH_DEOR_2"/>
    <property type="match status" value="1"/>
</dbReference>
<dbReference type="EMBL" id="JAHZIK010001219">
    <property type="protein sequence ID" value="MBW7458500.1"/>
    <property type="molecule type" value="Genomic_DNA"/>
</dbReference>
<dbReference type="SMART" id="SM00420">
    <property type="entry name" value="HTH_DEOR"/>
    <property type="match status" value="1"/>
</dbReference>
<proteinExistence type="predicted"/>
<evidence type="ECO:0000259" key="3">
    <source>
        <dbReference type="PROSITE" id="PS51000"/>
    </source>
</evidence>